<comment type="subunit">
    <text evidence="2">The accessory proteins ExbB and ExbD seem to form a complex with TonB.</text>
</comment>
<evidence type="ECO:0000256" key="11">
    <source>
        <dbReference type="ARBA" id="ARBA00024816"/>
    </source>
</evidence>
<name>A0A2R5FBV9_9PROT</name>
<evidence type="ECO:0000256" key="13">
    <source>
        <dbReference type="SAM" id="Phobius"/>
    </source>
</evidence>
<evidence type="ECO:0000259" key="14">
    <source>
        <dbReference type="Pfam" id="PF01618"/>
    </source>
</evidence>
<dbReference type="AlphaFoldDB" id="A0A2R5FBV9"/>
<dbReference type="GO" id="GO:0005886">
    <property type="term" value="C:plasma membrane"/>
    <property type="evidence" value="ECO:0007669"/>
    <property type="project" value="UniProtKB-SubCell"/>
</dbReference>
<keyword evidence="6" id="KW-0997">Cell inner membrane</keyword>
<dbReference type="InterPro" id="IPR050790">
    <property type="entry name" value="ExbB/TolQ_transport"/>
</dbReference>
<comment type="caution">
    <text evidence="15">The sequence shown here is derived from an EMBL/GenBank/DDBJ whole genome shotgun (WGS) entry which is preliminary data.</text>
</comment>
<evidence type="ECO:0000256" key="12">
    <source>
        <dbReference type="RuleBase" id="RU004057"/>
    </source>
</evidence>
<keyword evidence="16" id="KW-1185">Reference proteome</keyword>
<organism evidence="15 16">
    <name type="scientific">Novimethylophilus kurashikiensis</name>
    <dbReference type="NCBI Taxonomy" id="1825523"/>
    <lineage>
        <taxon>Bacteria</taxon>
        <taxon>Pseudomonadati</taxon>
        <taxon>Pseudomonadota</taxon>
        <taxon>Betaproteobacteria</taxon>
        <taxon>Nitrosomonadales</taxon>
        <taxon>Methylophilaceae</taxon>
        <taxon>Novimethylophilus</taxon>
    </lineage>
</organism>
<evidence type="ECO:0000313" key="16">
    <source>
        <dbReference type="Proteomes" id="UP000245081"/>
    </source>
</evidence>
<evidence type="ECO:0000256" key="4">
    <source>
        <dbReference type="ARBA" id="ARBA00022448"/>
    </source>
</evidence>
<evidence type="ECO:0000313" key="15">
    <source>
        <dbReference type="EMBL" id="GBG14393.1"/>
    </source>
</evidence>
<dbReference type="InterPro" id="IPR002898">
    <property type="entry name" value="MotA_ExbB_proton_chnl"/>
</dbReference>
<evidence type="ECO:0000256" key="3">
    <source>
        <dbReference type="ARBA" id="ARBA00022093"/>
    </source>
</evidence>
<comment type="function">
    <text evidence="11">Involved in the TonB-dependent energy-dependent transport of various receptor-bound substrates. Protects ExbD from proteolytic degradation and functionally stabilizes TonB.</text>
</comment>
<sequence>MIGNIIQYTLYAIFWLTVTLAVGGGFIAAAARKARNPAIVDPWLAGLALIAATSPYVGLFGTVWHIIQALSGIGSGNLNVAAIAHPIGEALYATLWGLGCAIPALIAHRVILMVLPEEPVAVAPEEAASSTQE</sequence>
<feature type="transmembrane region" description="Helical" evidence="13">
    <location>
        <begin position="87"/>
        <end position="107"/>
    </location>
</feature>
<evidence type="ECO:0000256" key="9">
    <source>
        <dbReference type="ARBA" id="ARBA00022989"/>
    </source>
</evidence>
<keyword evidence="10 13" id="KW-0472">Membrane</keyword>
<keyword evidence="8 12" id="KW-0653">Protein transport</keyword>
<reference evidence="15 16" key="1">
    <citation type="journal article" date="2018" name="Environ. Microbiol.">
        <title>Isolation and genomic characterization of Novimethylophilus kurashikiensis gen. nov. sp. nov., a new lanthanide-dependent methylotrophic species of Methylophilaceae.</title>
        <authorList>
            <person name="Lv H."/>
            <person name="Sahin N."/>
            <person name="Tani A."/>
        </authorList>
    </citation>
    <scope>NUCLEOTIDE SEQUENCE [LARGE SCALE GENOMIC DNA]</scope>
    <source>
        <strain evidence="15 16">La2-4</strain>
    </source>
</reference>
<comment type="subcellular location">
    <subcellularLocation>
        <location evidence="1">Cell inner membrane</location>
        <topology evidence="1">Multi-pass membrane protein</topology>
    </subcellularLocation>
    <subcellularLocation>
        <location evidence="12">Membrane</location>
        <topology evidence="12">Multi-pass membrane protein</topology>
    </subcellularLocation>
</comment>
<feature type="transmembrane region" description="Helical" evidence="13">
    <location>
        <begin position="12"/>
        <end position="31"/>
    </location>
</feature>
<evidence type="ECO:0000256" key="8">
    <source>
        <dbReference type="ARBA" id="ARBA00022927"/>
    </source>
</evidence>
<dbReference type="OrthoDB" id="9805133at2"/>
<dbReference type="RefSeq" id="WP_109015582.1">
    <property type="nucleotide sequence ID" value="NZ_BDOQ01000007.1"/>
</dbReference>
<dbReference type="PANTHER" id="PTHR30625">
    <property type="entry name" value="PROTEIN TOLQ"/>
    <property type="match status" value="1"/>
</dbReference>
<dbReference type="GO" id="GO:0017038">
    <property type="term" value="P:protein import"/>
    <property type="evidence" value="ECO:0007669"/>
    <property type="project" value="TreeGrafter"/>
</dbReference>
<evidence type="ECO:0000256" key="6">
    <source>
        <dbReference type="ARBA" id="ARBA00022519"/>
    </source>
</evidence>
<dbReference type="EMBL" id="BDOQ01000007">
    <property type="protein sequence ID" value="GBG14393.1"/>
    <property type="molecule type" value="Genomic_DNA"/>
</dbReference>
<evidence type="ECO:0000256" key="1">
    <source>
        <dbReference type="ARBA" id="ARBA00004429"/>
    </source>
</evidence>
<feature type="transmembrane region" description="Helical" evidence="13">
    <location>
        <begin position="43"/>
        <end position="67"/>
    </location>
</feature>
<proteinExistence type="inferred from homology"/>
<dbReference type="PANTHER" id="PTHR30625:SF14">
    <property type="entry name" value="BIOPOLYMER TRANSPORT PROTEIN EXBB"/>
    <property type="match status" value="1"/>
</dbReference>
<gene>
    <name evidence="15" type="ORF">NMK_1992</name>
</gene>
<feature type="domain" description="MotA/TolQ/ExbB proton channel" evidence="14">
    <location>
        <begin position="45"/>
        <end position="111"/>
    </location>
</feature>
<keyword evidence="9 13" id="KW-1133">Transmembrane helix</keyword>
<dbReference type="Proteomes" id="UP000245081">
    <property type="component" value="Unassembled WGS sequence"/>
</dbReference>
<accession>A0A2R5FBV9</accession>
<keyword evidence="7 13" id="KW-0812">Transmembrane</keyword>
<evidence type="ECO:0000256" key="5">
    <source>
        <dbReference type="ARBA" id="ARBA00022475"/>
    </source>
</evidence>
<keyword evidence="5" id="KW-1003">Cell membrane</keyword>
<evidence type="ECO:0000256" key="7">
    <source>
        <dbReference type="ARBA" id="ARBA00022692"/>
    </source>
</evidence>
<evidence type="ECO:0000256" key="10">
    <source>
        <dbReference type="ARBA" id="ARBA00023136"/>
    </source>
</evidence>
<comment type="similarity">
    <text evidence="12">Belongs to the exbB/tolQ family.</text>
</comment>
<evidence type="ECO:0000256" key="2">
    <source>
        <dbReference type="ARBA" id="ARBA00011471"/>
    </source>
</evidence>
<keyword evidence="4 12" id="KW-0813">Transport</keyword>
<protein>
    <recommendedName>
        <fullName evidence="3">Biopolymer transport protein ExbB</fullName>
    </recommendedName>
</protein>
<dbReference type="Pfam" id="PF01618">
    <property type="entry name" value="MotA_ExbB"/>
    <property type="match status" value="1"/>
</dbReference>